<dbReference type="Proteomes" id="UP000788993">
    <property type="component" value="Unassembled WGS sequence"/>
</dbReference>
<comment type="caution">
    <text evidence="1">The sequence shown here is derived from an EMBL/GenBank/DDBJ whole genome shotgun (WGS) entry which is preliminary data.</text>
</comment>
<dbReference type="AlphaFoldDB" id="A0A9P8T731"/>
<sequence>MFDVVRVVHQLGLVVGIDAGEVLDYGDDKLKLEAVGDQVDDIFDKLQIKQQFPALCSRIVHFLECYAAGPAFDERFCRGNVVACECAETRRVDEIVALEPASADSVDNKIEVEQRCKDFPTQGGQDGAVERMVVDLKETGHDSFKHHDLRKQYHS</sequence>
<reference evidence="1" key="1">
    <citation type="journal article" date="2021" name="Open Biol.">
        <title>Shared evolutionary footprints suggest mitochondrial oxidative damage underlies multiple complex I losses in fungi.</title>
        <authorList>
            <person name="Schikora-Tamarit M.A."/>
            <person name="Marcet-Houben M."/>
            <person name="Nosek J."/>
            <person name="Gabaldon T."/>
        </authorList>
    </citation>
    <scope>NUCLEOTIDE SEQUENCE</scope>
    <source>
        <strain evidence="1">NCAIM Y.01608</strain>
    </source>
</reference>
<organism evidence="1 2">
    <name type="scientific">Ogataea polymorpha</name>
    <dbReference type="NCBI Taxonomy" id="460523"/>
    <lineage>
        <taxon>Eukaryota</taxon>
        <taxon>Fungi</taxon>
        <taxon>Dikarya</taxon>
        <taxon>Ascomycota</taxon>
        <taxon>Saccharomycotina</taxon>
        <taxon>Pichiomycetes</taxon>
        <taxon>Pichiales</taxon>
        <taxon>Pichiaceae</taxon>
        <taxon>Ogataea</taxon>
    </lineage>
</organism>
<dbReference type="EMBL" id="JAEUBD010001062">
    <property type="protein sequence ID" value="KAH3667551.1"/>
    <property type="molecule type" value="Genomic_DNA"/>
</dbReference>
<accession>A0A9P8T731</accession>
<evidence type="ECO:0000313" key="2">
    <source>
        <dbReference type="Proteomes" id="UP000788993"/>
    </source>
</evidence>
<keyword evidence="2" id="KW-1185">Reference proteome</keyword>
<evidence type="ECO:0000313" key="1">
    <source>
        <dbReference type="EMBL" id="KAH3667551.1"/>
    </source>
</evidence>
<name>A0A9P8T731_9ASCO</name>
<protein>
    <submittedName>
        <fullName evidence="1">Uncharacterized protein</fullName>
    </submittedName>
</protein>
<proteinExistence type="predicted"/>
<reference evidence="1" key="2">
    <citation type="submission" date="2021-01" db="EMBL/GenBank/DDBJ databases">
        <authorList>
            <person name="Schikora-Tamarit M.A."/>
        </authorList>
    </citation>
    <scope>NUCLEOTIDE SEQUENCE</scope>
    <source>
        <strain evidence="1">NCAIM Y.01608</strain>
    </source>
</reference>
<gene>
    <name evidence="1" type="ORF">OGATHE_003074</name>
</gene>